<evidence type="ECO:0000313" key="9">
    <source>
        <dbReference type="Proteomes" id="UP001374535"/>
    </source>
</evidence>
<keyword evidence="5" id="KW-0067">ATP-binding</keyword>
<dbReference type="InterPro" id="IPR011009">
    <property type="entry name" value="Kinase-like_dom_sf"/>
</dbReference>
<dbReference type="GO" id="GO:0005886">
    <property type="term" value="C:plasma membrane"/>
    <property type="evidence" value="ECO:0007669"/>
    <property type="project" value="TreeGrafter"/>
</dbReference>
<dbReference type="PANTHER" id="PTHR27002">
    <property type="entry name" value="RECEPTOR-LIKE SERINE/THREONINE-PROTEIN KINASE SD1-8"/>
    <property type="match status" value="1"/>
</dbReference>
<accession>A0AAQ3P5J6</accession>
<keyword evidence="3" id="KW-0547">Nucleotide-binding</keyword>
<dbReference type="Pfam" id="PF07714">
    <property type="entry name" value="PK_Tyr_Ser-Thr"/>
    <property type="match status" value="1"/>
</dbReference>
<name>A0AAQ3P5J6_VIGMU</name>
<evidence type="ECO:0000256" key="5">
    <source>
        <dbReference type="ARBA" id="ARBA00022840"/>
    </source>
</evidence>
<dbReference type="EMBL" id="CP144700">
    <property type="protein sequence ID" value="WVZ21928.1"/>
    <property type="molecule type" value="Genomic_DNA"/>
</dbReference>
<evidence type="ECO:0000256" key="3">
    <source>
        <dbReference type="ARBA" id="ARBA00022741"/>
    </source>
</evidence>
<dbReference type="SUPFAM" id="SSF56112">
    <property type="entry name" value="Protein kinase-like (PK-like)"/>
    <property type="match status" value="1"/>
</dbReference>
<protein>
    <recommendedName>
        <fullName evidence="7">Protein kinase domain-containing protein</fullName>
    </recommendedName>
</protein>
<dbReference type="AlphaFoldDB" id="A0AAQ3P5J6"/>
<proteinExistence type="predicted"/>
<evidence type="ECO:0000256" key="6">
    <source>
        <dbReference type="SAM" id="MobiDB-lite"/>
    </source>
</evidence>
<keyword evidence="4" id="KW-0418">Kinase</keyword>
<dbReference type="GO" id="GO:0004674">
    <property type="term" value="F:protein serine/threonine kinase activity"/>
    <property type="evidence" value="ECO:0007669"/>
    <property type="project" value="UniProtKB-KW"/>
</dbReference>
<dbReference type="InterPro" id="IPR001245">
    <property type="entry name" value="Ser-Thr/Tyr_kinase_cat_dom"/>
</dbReference>
<sequence>METAVINTGYMSPEYAMDGRYSTKSDVFSFGVLLLEIIAGKRNTDCEKGRSSPNLIGHVWLLWTEGMALDIVDSTLPQSYSPALVLRCIQIGLLCVQENAENRPSLSEVAFMLSNETPLSPPQKPAFLFHGDRDRPETSTSGGGSSINEVTVTTIIAR</sequence>
<dbReference type="GO" id="GO:0005524">
    <property type="term" value="F:ATP binding"/>
    <property type="evidence" value="ECO:0007669"/>
    <property type="project" value="UniProtKB-KW"/>
</dbReference>
<evidence type="ECO:0000313" key="8">
    <source>
        <dbReference type="EMBL" id="WVZ21928.1"/>
    </source>
</evidence>
<gene>
    <name evidence="8" type="ORF">V8G54_000472</name>
</gene>
<keyword evidence="1" id="KW-0723">Serine/threonine-protein kinase</keyword>
<evidence type="ECO:0000256" key="4">
    <source>
        <dbReference type="ARBA" id="ARBA00022777"/>
    </source>
</evidence>
<keyword evidence="9" id="KW-1185">Reference proteome</keyword>
<organism evidence="8 9">
    <name type="scientific">Vigna mungo</name>
    <name type="common">Black gram</name>
    <name type="synonym">Phaseolus mungo</name>
    <dbReference type="NCBI Taxonomy" id="3915"/>
    <lineage>
        <taxon>Eukaryota</taxon>
        <taxon>Viridiplantae</taxon>
        <taxon>Streptophyta</taxon>
        <taxon>Embryophyta</taxon>
        <taxon>Tracheophyta</taxon>
        <taxon>Spermatophyta</taxon>
        <taxon>Magnoliopsida</taxon>
        <taxon>eudicotyledons</taxon>
        <taxon>Gunneridae</taxon>
        <taxon>Pentapetalae</taxon>
        <taxon>rosids</taxon>
        <taxon>fabids</taxon>
        <taxon>Fabales</taxon>
        <taxon>Fabaceae</taxon>
        <taxon>Papilionoideae</taxon>
        <taxon>50 kb inversion clade</taxon>
        <taxon>NPAAA clade</taxon>
        <taxon>indigoferoid/millettioid clade</taxon>
        <taxon>Phaseoleae</taxon>
        <taxon>Vigna</taxon>
    </lineage>
</organism>
<feature type="region of interest" description="Disordered" evidence="6">
    <location>
        <begin position="131"/>
        <end position="158"/>
    </location>
</feature>
<feature type="domain" description="Protein kinase" evidence="7">
    <location>
        <begin position="1"/>
        <end position="127"/>
    </location>
</feature>
<evidence type="ECO:0000256" key="2">
    <source>
        <dbReference type="ARBA" id="ARBA00022679"/>
    </source>
</evidence>
<feature type="compositionally biased region" description="Polar residues" evidence="6">
    <location>
        <begin position="146"/>
        <end position="158"/>
    </location>
</feature>
<evidence type="ECO:0000256" key="1">
    <source>
        <dbReference type="ARBA" id="ARBA00022527"/>
    </source>
</evidence>
<dbReference type="PANTHER" id="PTHR27002:SF981">
    <property type="entry name" value="NON-SPECIFIC SERINE_THREONINE PROTEIN KINASE"/>
    <property type="match status" value="1"/>
</dbReference>
<dbReference type="InterPro" id="IPR000719">
    <property type="entry name" value="Prot_kinase_dom"/>
</dbReference>
<dbReference type="Gene3D" id="1.10.510.10">
    <property type="entry name" value="Transferase(Phosphotransferase) domain 1"/>
    <property type="match status" value="1"/>
</dbReference>
<dbReference type="Proteomes" id="UP001374535">
    <property type="component" value="Chromosome 1"/>
</dbReference>
<dbReference type="PROSITE" id="PS50011">
    <property type="entry name" value="PROTEIN_KINASE_DOM"/>
    <property type="match status" value="1"/>
</dbReference>
<evidence type="ECO:0000259" key="7">
    <source>
        <dbReference type="PROSITE" id="PS50011"/>
    </source>
</evidence>
<keyword evidence="2" id="KW-0808">Transferase</keyword>
<reference evidence="8 9" key="1">
    <citation type="journal article" date="2023" name="Life. Sci Alliance">
        <title>Evolutionary insights into 3D genome organization and epigenetic landscape of Vigna mungo.</title>
        <authorList>
            <person name="Junaid A."/>
            <person name="Singh B."/>
            <person name="Bhatia S."/>
        </authorList>
    </citation>
    <scope>NUCLEOTIDE SEQUENCE [LARGE SCALE GENOMIC DNA]</scope>
    <source>
        <strain evidence="8">Urdbean</strain>
    </source>
</reference>